<accession>A0ABY9HJW5</accession>
<reference evidence="1 2" key="1">
    <citation type="submission" date="2023-03" db="EMBL/GenBank/DDBJ databases">
        <title>Isolation and description of six Streptomyces strains from soil environments, able to metabolize different microbial glucans.</title>
        <authorList>
            <person name="Widen T."/>
            <person name="Larsbrink J."/>
        </authorList>
    </citation>
    <scope>NUCLEOTIDE SEQUENCE [LARGE SCALE GENOMIC DNA]</scope>
    <source>
        <strain evidence="1 2">Mut1</strain>
    </source>
</reference>
<gene>
    <name evidence="1" type="ORF">P8A18_13685</name>
</gene>
<protein>
    <submittedName>
        <fullName evidence="1">GNAT family N-acetyltransferase</fullName>
    </submittedName>
</protein>
<dbReference type="EMBL" id="CP120997">
    <property type="protein sequence ID" value="WLQ34424.1"/>
    <property type="molecule type" value="Genomic_DNA"/>
</dbReference>
<dbReference type="Proteomes" id="UP001239522">
    <property type="component" value="Chromosome"/>
</dbReference>
<sequence length="315" mass="33447">MNTETDTSTGIPTWHLLPDVHAFLARAGGFLRSLPDLHTILLTVTEGLRTRGDAAYEDGAPVFGVLEQAGEVRAAYLRTPPHPLVVTPLTAEEAGSLAAHLDAVGHTVPGVTADNGTAAALAEVWRLRTGVEPRLHERTRLYRLRALTPPEPMPEGSGRIADERDRELLARWYGEFVAAINGVGSKDARAWADTHVAERRVTLWETPDGVPVSMAGLTSLVAGQIRLTPVYTPAHLRGRGYAGAAAVGAGRAALAEGADEVLLFADLANPTSNGLYQRVGYRPVTDFAMYDFPAGGAGSGAGRALRTHEDPPDTA</sequence>
<name>A0ABY9HJW5_9ACTN</name>
<evidence type="ECO:0000313" key="2">
    <source>
        <dbReference type="Proteomes" id="UP001239522"/>
    </source>
</evidence>
<dbReference type="SUPFAM" id="SSF55729">
    <property type="entry name" value="Acyl-CoA N-acyltransferases (Nat)"/>
    <property type="match status" value="1"/>
</dbReference>
<dbReference type="Gene3D" id="3.40.630.30">
    <property type="match status" value="1"/>
</dbReference>
<organism evidence="1 2">
    <name type="scientific">Streptomyces castrisilvae</name>
    <dbReference type="NCBI Taxonomy" id="3033811"/>
    <lineage>
        <taxon>Bacteria</taxon>
        <taxon>Bacillati</taxon>
        <taxon>Actinomycetota</taxon>
        <taxon>Actinomycetes</taxon>
        <taxon>Kitasatosporales</taxon>
        <taxon>Streptomycetaceae</taxon>
        <taxon>Streptomyces</taxon>
    </lineage>
</organism>
<proteinExistence type="predicted"/>
<dbReference type="RefSeq" id="WP_306054587.1">
    <property type="nucleotide sequence ID" value="NZ_CP120997.1"/>
</dbReference>
<evidence type="ECO:0000313" key="1">
    <source>
        <dbReference type="EMBL" id="WLQ34424.1"/>
    </source>
</evidence>
<dbReference type="InterPro" id="IPR016181">
    <property type="entry name" value="Acyl_CoA_acyltransferase"/>
</dbReference>
<keyword evidence="2" id="KW-1185">Reference proteome</keyword>